<feature type="domain" description="HTH lysR-type" evidence="5">
    <location>
        <begin position="1"/>
        <end position="61"/>
    </location>
</feature>
<dbReference type="PRINTS" id="PR00039">
    <property type="entry name" value="HTHLYSR"/>
</dbReference>
<keyword evidence="7" id="KW-1185">Reference proteome</keyword>
<evidence type="ECO:0000256" key="3">
    <source>
        <dbReference type="ARBA" id="ARBA00023125"/>
    </source>
</evidence>
<reference evidence="7" key="1">
    <citation type="submission" date="2023-06" db="EMBL/GenBank/DDBJ databases">
        <title>Identification and characterization of horizontal gene transfer across gut microbiota members of farm animals based on homology search.</title>
        <authorList>
            <person name="Zeman M."/>
            <person name="Kubasova T."/>
            <person name="Jahodarova E."/>
            <person name="Nykrynova M."/>
            <person name="Rychlik I."/>
        </authorList>
    </citation>
    <scope>NUCLEOTIDE SEQUENCE [LARGE SCALE GENOMIC DNA]</scope>
    <source>
        <strain evidence="7">ET39</strain>
    </source>
</reference>
<evidence type="ECO:0000256" key="1">
    <source>
        <dbReference type="ARBA" id="ARBA00009437"/>
    </source>
</evidence>
<organism evidence="6 7">
    <name type="scientific">Amedibacillus dolichus</name>
    <dbReference type="NCBI Taxonomy" id="31971"/>
    <lineage>
        <taxon>Bacteria</taxon>
        <taxon>Bacillati</taxon>
        <taxon>Bacillota</taxon>
        <taxon>Erysipelotrichia</taxon>
        <taxon>Erysipelotrichales</taxon>
        <taxon>Erysipelotrichaceae</taxon>
        <taxon>Amedibacillus</taxon>
    </lineage>
</organism>
<dbReference type="SUPFAM" id="SSF46785">
    <property type="entry name" value="Winged helix' DNA-binding domain"/>
    <property type="match status" value="1"/>
</dbReference>
<keyword evidence="2" id="KW-0805">Transcription regulation</keyword>
<evidence type="ECO:0000256" key="4">
    <source>
        <dbReference type="ARBA" id="ARBA00023163"/>
    </source>
</evidence>
<sequence length="307" mass="34153">MELRTLYYFLAVVREQSISAAAASLHISQPALSTQLKALEESLGKQLLIRGTKGSRKVILTEEGMILRHRAEEILSLVRKTEEEITCSNETVAGDVVIGAAETDSVRLLARVAKDLQKQYPDIRYHISSGNAEHVLEYLDKGLIDLGLLFRSPDPRKYECLPLSDGDIWGVLMRSDAPLAQKKTICPKDLREQPLIISHQKGEDQLLAQWMGCEMAELNVTATYNLVFNASLLVEEGLGYALCFDRLVHTTDTGLCFRPFSPVLKSYGCIVWKKYQTFSKAADLFLRSVQKTIAAEATGSSQSLADE</sequence>
<comment type="caution">
    <text evidence="6">The sequence shown here is derived from an EMBL/GenBank/DDBJ whole genome shotgun (WGS) entry which is preliminary data.</text>
</comment>
<dbReference type="InterPro" id="IPR036390">
    <property type="entry name" value="WH_DNA-bd_sf"/>
</dbReference>
<accession>A0ABT7U9I9</accession>
<dbReference type="Gene3D" id="3.40.190.290">
    <property type="match status" value="1"/>
</dbReference>
<dbReference type="CDD" id="cd05466">
    <property type="entry name" value="PBP2_LTTR_substrate"/>
    <property type="match status" value="1"/>
</dbReference>
<dbReference type="Pfam" id="PF03466">
    <property type="entry name" value="LysR_substrate"/>
    <property type="match status" value="1"/>
</dbReference>
<dbReference type="InterPro" id="IPR005119">
    <property type="entry name" value="LysR_subst-bd"/>
</dbReference>
<reference evidence="6 7" key="3">
    <citation type="submission" date="2023-06" db="EMBL/GenBank/DDBJ databases">
        <authorList>
            <person name="Zeman M."/>
            <person name="Kubasova T."/>
            <person name="Jahodarova E."/>
            <person name="Nykrynova M."/>
            <person name="Rychlik I."/>
        </authorList>
    </citation>
    <scope>NUCLEOTIDE SEQUENCE [LARGE SCALE GENOMIC DNA]</scope>
    <source>
        <strain evidence="6 7">ET39</strain>
    </source>
</reference>
<evidence type="ECO:0000313" key="6">
    <source>
        <dbReference type="EMBL" id="MDM8156296.1"/>
    </source>
</evidence>
<name>A0ABT7U9I9_9FIRM</name>
<keyword evidence="3" id="KW-0238">DNA-binding</keyword>
<comment type="similarity">
    <text evidence="1">Belongs to the LysR transcriptional regulatory family.</text>
</comment>
<proteinExistence type="inferred from homology"/>
<dbReference type="PANTHER" id="PTHR30419:SF8">
    <property type="entry name" value="NITROGEN ASSIMILATION TRANSCRIPTIONAL ACTIVATOR-RELATED"/>
    <property type="match status" value="1"/>
</dbReference>
<gene>
    <name evidence="6" type="ORF">QUV96_01435</name>
</gene>
<reference evidence="6 7" key="2">
    <citation type="submission" date="2023-06" db="EMBL/GenBank/DDBJ databases">
        <title>Identification and characterization of horizontal gene transfer across gut microbiota members of farm animals based on homology search.</title>
        <authorList>
            <person name="Schwarzerova J."/>
            <person name="Nykrynova M."/>
            <person name="Jureckova K."/>
            <person name="Cejkova D."/>
            <person name="Rychlik I."/>
        </authorList>
    </citation>
    <scope>NUCLEOTIDE SEQUENCE [LARGE SCALE GENOMIC DNA]</scope>
    <source>
        <strain evidence="6 7">ET39</strain>
    </source>
</reference>
<dbReference type="RefSeq" id="WP_289606767.1">
    <property type="nucleotide sequence ID" value="NZ_JAUDCG010000004.1"/>
</dbReference>
<evidence type="ECO:0000313" key="7">
    <source>
        <dbReference type="Proteomes" id="UP001529340"/>
    </source>
</evidence>
<dbReference type="SUPFAM" id="SSF53850">
    <property type="entry name" value="Periplasmic binding protein-like II"/>
    <property type="match status" value="1"/>
</dbReference>
<dbReference type="InterPro" id="IPR050950">
    <property type="entry name" value="HTH-type_LysR_regulators"/>
</dbReference>
<protein>
    <submittedName>
        <fullName evidence="6">LysR family transcriptional regulator</fullName>
    </submittedName>
</protein>
<dbReference type="EMBL" id="JAUDCG010000004">
    <property type="protein sequence ID" value="MDM8156296.1"/>
    <property type="molecule type" value="Genomic_DNA"/>
</dbReference>
<keyword evidence="4" id="KW-0804">Transcription</keyword>
<evidence type="ECO:0000256" key="2">
    <source>
        <dbReference type="ARBA" id="ARBA00023015"/>
    </source>
</evidence>
<dbReference type="Pfam" id="PF00126">
    <property type="entry name" value="HTH_1"/>
    <property type="match status" value="1"/>
</dbReference>
<dbReference type="PROSITE" id="PS50931">
    <property type="entry name" value="HTH_LYSR"/>
    <property type="match status" value="1"/>
</dbReference>
<dbReference type="PANTHER" id="PTHR30419">
    <property type="entry name" value="HTH-TYPE TRANSCRIPTIONAL REGULATOR YBHD"/>
    <property type="match status" value="1"/>
</dbReference>
<dbReference type="InterPro" id="IPR036388">
    <property type="entry name" value="WH-like_DNA-bd_sf"/>
</dbReference>
<dbReference type="Proteomes" id="UP001529340">
    <property type="component" value="Unassembled WGS sequence"/>
</dbReference>
<dbReference type="Gene3D" id="1.10.10.10">
    <property type="entry name" value="Winged helix-like DNA-binding domain superfamily/Winged helix DNA-binding domain"/>
    <property type="match status" value="1"/>
</dbReference>
<evidence type="ECO:0000259" key="5">
    <source>
        <dbReference type="PROSITE" id="PS50931"/>
    </source>
</evidence>
<dbReference type="InterPro" id="IPR000847">
    <property type="entry name" value="LysR_HTH_N"/>
</dbReference>